<dbReference type="Proteomes" id="UP001055156">
    <property type="component" value="Unassembled WGS sequence"/>
</dbReference>
<keyword evidence="2" id="KW-1185">Reference proteome</keyword>
<dbReference type="RefSeq" id="WP_238314788.1">
    <property type="nucleotide sequence ID" value="NZ_BPQV01000018.1"/>
</dbReference>
<proteinExistence type="predicted"/>
<protein>
    <submittedName>
        <fullName evidence="1">Uncharacterized protein</fullName>
    </submittedName>
</protein>
<comment type="caution">
    <text evidence="1">The sequence shown here is derived from an EMBL/GenBank/DDBJ whole genome shotgun (WGS) entry which is preliminary data.</text>
</comment>
<evidence type="ECO:0000313" key="2">
    <source>
        <dbReference type="Proteomes" id="UP001055156"/>
    </source>
</evidence>
<reference evidence="1" key="2">
    <citation type="submission" date="2021-08" db="EMBL/GenBank/DDBJ databases">
        <authorList>
            <person name="Tani A."/>
            <person name="Ola A."/>
            <person name="Ogura Y."/>
            <person name="Katsura K."/>
            <person name="Hayashi T."/>
        </authorList>
    </citation>
    <scope>NUCLEOTIDE SEQUENCE</scope>
    <source>
        <strain evidence="1">NBRC 15689</strain>
    </source>
</reference>
<organism evidence="1 2">
    <name type="scientific">Methylobacterium organophilum</name>
    <dbReference type="NCBI Taxonomy" id="410"/>
    <lineage>
        <taxon>Bacteria</taxon>
        <taxon>Pseudomonadati</taxon>
        <taxon>Pseudomonadota</taxon>
        <taxon>Alphaproteobacteria</taxon>
        <taxon>Hyphomicrobiales</taxon>
        <taxon>Methylobacteriaceae</taxon>
        <taxon>Methylobacterium</taxon>
    </lineage>
</organism>
<accession>A0ABQ4TF67</accession>
<name>A0ABQ4TF67_METOR</name>
<gene>
    <name evidence="1" type="ORF">LKMONMHP_4580</name>
</gene>
<dbReference type="EMBL" id="BPQV01000018">
    <property type="protein sequence ID" value="GJE29696.1"/>
    <property type="molecule type" value="Genomic_DNA"/>
</dbReference>
<evidence type="ECO:0000313" key="1">
    <source>
        <dbReference type="EMBL" id="GJE29696.1"/>
    </source>
</evidence>
<sequence>MRVSLALGIALATAGLGVALRMALPVTPVDAGFRDVVQHYRSLERP</sequence>
<reference evidence="1" key="1">
    <citation type="journal article" date="2021" name="Front. Microbiol.">
        <title>Comprehensive Comparative Genomics and Phenotyping of Methylobacterium Species.</title>
        <authorList>
            <person name="Alessa O."/>
            <person name="Ogura Y."/>
            <person name="Fujitani Y."/>
            <person name="Takami H."/>
            <person name="Hayashi T."/>
            <person name="Sahin N."/>
            <person name="Tani A."/>
        </authorList>
    </citation>
    <scope>NUCLEOTIDE SEQUENCE</scope>
    <source>
        <strain evidence="1">NBRC 15689</strain>
    </source>
</reference>